<reference evidence="2" key="1">
    <citation type="submission" date="2019-10" db="EMBL/GenBank/DDBJ databases">
        <title>Lacipirellula parvula gen. nov., sp. nov., representing a lineage of planctomycetes widespread in freshwater anoxic habitats, and description of the family Lacipirellulaceae.</title>
        <authorList>
            <person name="Dedysh S.N."/>
            <person name="Kulichevskaya I.S."/>
            <person name="Beletsky A.V."/>
            <person name="Rakitin A.L."/>
            <person name="Mardanov A.V."/>
            <person name="Ivanova A.A."/>
            <person name="Saltykova V.X."/>
            <person name="Rijpstra W.I.C."/>
            <person name="Sinninghe Damste J.S."/>
            <person name="Ravin N.V."/>
        </authorList>
    </citation>
    <scope>NUCLEOTIDE SEQUENCE [LARGE SCALE GENOMIC DNA]</scope>
    <source>
        <strain evidence="2">PX69</strain>
    </source>
</reference>
<dbReference type="RefSeq" id="WP_152097282.1">
    <property type="nucleotide sequence ID" value="NZ_AP021861.1"/>
</dbReference>
<keyword evidence="2" id="KW-1185">Reference proteome</keyword>
<dbReference type="KEGG" id="lpav:PLANPX_0680"/>
<dbReference type="Pfam" id="PF13835">
    <property type="entry name" value="DUF4194"/>
    <property type="match status" value="1"/>
</dbReference>
<dbReference type="InterPro" id="IPR025449">
    <property type="entry name" value="JetB"/>
</dbReference>
<gene>
    <name evidence="1" type="ORF">PLANPX_0680</name>
</gene>
<evidence type="ECO:0008006" key="3">
    <source>
        <dbReference type="Google" id="ProtNLM"/>
    </source>
</evidence>
<dbReference type="EMBL" id="AP021861">
    <property type="protein sequence ID" value="BBO31068.1"/>
    <property type="molecule type" value="Genomic_DNA"/>
</dbReference>
<evidence type="ECO:0000313" key="1">
    <source>
        <dbReference type="EMBL" id="BBO31068.1"/>
    </source>
</evidence>
<accession>A0A5K7X337</accession>
<proteinExistence type="predicted"/>
<name>A0A5K7X337_9BACT</name>
<evidence type="ECO:0000313" key="2">
    <source>
        <dbReference type="Proteomes" id="UP000326837"/>
    </source>
</evidence>
<protein>
    <recommendedName>
        <fullName evidence="3">DUF4194 domain-containing protein</fullName>
    </recommendedName>
</protein>
<dbReference type="Proteomes" id="UP000326837">
    <property type="component" value="Chromosome"/>
</dbReference>
<sequence>MRGELPEFREWSIAAVHLLRGVVEAEDGRAWNILLSHRSSVESYFARIGLLLVVDESEGFSYLRQFPEEQLPDGYEALPKLFHATRLSYGQTLLCVLLRDALRRFEEEEVLDERCVVDESELLEIWRTFSPQQVDDVKQIRELQTNLRKLEGMGFVRPFGQEPGSWEVRRILKARVNADELEHLYRQLSAVTGASAPDGAIAELD</sequence>
<organism evidence="1 2">
    <name type="scientific">Lacipirellula parvula</name>
    <dbReference type="NCBI Taxonomy" id="2650471"/>
    <lineage>
        <taxon>Bacteria</taxon>
        <taxon>Pseudomonadati</taxon>
        <taxon>Planctomycetota</taxon>
        <taxon>Planctomycetia</taxon>
        <taxon>Pirellulales</taxon>
        <taxon>Lacipirellulaceae</taxon>
        <taxon>Lacipirellula</taxon>
    </lineage>
</organism>
<dbReference type="AlphaFoldDB" id="A0A5K7X337"/>